<reference evidence="2" key="1">
    <citation type="submission" date="2020-05" db="EMBL/GenBank/DDBJ databases">
        <authorList>
            <person name="Chiriac C."/>
            <person name="Salcher M."/>
            <person name="Ghai R."/>
            <person name="Kavagutti S V."/>
        </authorList>
    </citation>
    <scope>NUCLEOTIDE SEQUENCE</scope>
</reference>
<organism evidence="2">
    <name type="scientific">freshwater metagenome</name>
    <dbReference type="NCBI Taxonomy" id="449393"/>
    <lineage>
        <taxon>unclassified sequences</taxon>
        <taxon>metagenomes</taxon>
        <taxon>ecological metagenomes</taxon>
    </lineage>
</organism>
<gene>
    <name evidence="2" type="ORF">UFOPK3024_00335</name>
</gene>
<evidence type="ECO:0000256" key="1">
    <source>
        <dbReference type="SAM" id="MobiDB-lite"/>
    </source>
</evidence>
<dbReference type="AlphaFoldDB" id="A0A6J6XGL0"/>
<evidence type="ECO:0000313" key="2">
    <source>
        <dbReference type="EMBL" id="CAB4796351.1"/>
    </source>
</evidence>
<feature type="compositionally biased region" description="Basic and acidic residues" evidence="1">
    <location>
        <begin position="439"/>
        <end position="448"/>
    </location>
</feature>
<protein>
    <submittedName>
        <fullName evidence="2">Unannotated protein</fullName>
    </submittedName>
</protein>
<dbReference type="AntiFam" id="ANF00222">
    <property type="entry name" value="Shadow ORF (opposite groL1)"/>
</dbReference>
<dbReference type="EMBL" id="CAFAAK010000047">
    <property type="protein sequence ID" value="CAB4796351.1"/>
    <property type="molecule type" value="Genomic_DNA"/>
</dbReference>
<name>A0A6J6XGL0_9ZZZZ</name>
<feature type="region of interest" description="Disordered" evidence="1">
    <location>
        <begin position="386"/>
        <end position="448"/>
    </location>
</feature>
<sequence>MLALLELNLGCGSCLDDCNTASQLGQTLLQLLAVVVAVALLNLCTNLVYATSDLLGVARTFNDGGLVLGHDDLASVTQQVQLGGVELEADFFRNDLTAGQDRDVLQHGLATVAKARSLNGDRAEGATDLVDDQGGQSLALHVLSQDDQRLAGLHDLFQNRQDVLHRADLLVRDQDVSIFEHGFHALSVGDEVRGDVTLVKTHSLGELELKTKGVALFNSDDAFLADLVHGFSDHFADLGVRSRDARSGSNLFLGLDVLGHVQQLSADSGNSLVDSTLEGHRVRTRSHVTQTFAHQGLSQNGRGRGSVTGNVVGLLGNFLDQFGTDLLEGIFEFDFLGDGDTIVGDRGGAPLLFQHNVATTWAQGDLDCVSELVHATLKTAAGLFVKGNNLGHTTGGPSENSTDETGANSAPASTHRVRVLPQVWHSPRSSANSGPPAPGDREIPYELA</sequence>
<accession>A0A6J6XGL0</accession>
<proteinExistence type="predicted"/>
<feature type="compositionally biased region" description="Polar residues" evidence="1">
    <location>
        <begin position="390"/>
        <end position="412"/>
    </location>
</feature>